<feature type="transmembrane region" description="Helical" evidence="1">
    <location>
        <begin position="21"/>
        <end position="43"/>
    </location>
</feature>
<protein>
    <submittedName>
        <fullName evidence="2">Uncharacterized protein</fullName>
    </submittedName>
</protein>
<keyword evidence="1" id="KW-1133">Transmembrane helix</keyword>
<organism evidence="2 3">
    <name type="scientific">Mucilaginibacter aquatilis</name>
    <dbReference type="NCBI Taxonomy" id="1517760"/>
    <lineage>
        <taxon>Bacteria</taxon>
        <taxon>Pseudomonadati</taxon>
        <taxon>Bacteroidota</taxon>
        <taxon>Sphingobacteriia</taxon>
        <taxon>Sphingobacteriales</taxon>
        <taxon>Sphingobacteriaceae</taxon>
        <taxon>Mucilaginibacter</taxon>
    </lineage>
</organism>
<keyword evidence="3" id="KW-1185">Reference proteome</keyword>
<gene>
    <name evidence="2" type="ORF">GO816_10305</name>
</gene>
<evidence type="ECO:0000313" key="2">
    <source>
        <dbReference type="EMBL" id="MVN91516.1"/>
    </source>
</evidence>
<dbReference type="Proteomes" id="UP000434850">
    <property type="component" value="Unassembled WGS sequence"/>
</dbReference>
<dbReference type="EMBL" id="WQLA01000003">
    <property type="protein sequence ID" value="MVN91516.1"/>
    <property type="molecule type" value="Genomic_DNA"/>
</dbReference>
<dbReference type="RefSeq" id="WP_157541793.1">
    <property type="nucleotide sequence ID" value="NZ_WQLA01000003.1"/>
</dbReference>
<comment type="caution">
    <text evidence="2">The sequence shown here is derived from an EMBL/GenBank/DDBJ whole genome shotgun (WGS) entry which is preliminary data.</text>
</comment>
<dbReference type="OrthoDB" id="9922593at2"/>
<name>A0A6I4ID44_9SPHI</name>
<evidence type="ECO:0000256" key="1">
    <source>
        <dbReference type="SAM" id="Phobius"/>
    </source>
</evidence>
<accession>A0A6I4ID44</accession>
<sequence length="73" mass="8450">MMKALIGRFSRWYNGLHQNKQFSLLIGFCVLFLLIIWLSITYIRFDTRVYQSDIPAHIGQSSGKVTDPSTLNK</sequence>
<dbReference type="AlphaFoldDB" id="A0A6I4ID44"/>
<proteinExistence type="predicted"/>
<keyword evidence="1" id="KW-0472">Membrane</keyword>
<evidence type="ECO:0000313" key="3">
    <source>
        <dbReference type="Proteomes" id="UP000434850"/>
    </source>
</evidence>
<keyword evidence="1" id="KW-0812">Transmembrane</keyword>
<reference evidence="2 3" key="1">
    <citation type="submission" date="2019-12" db="EMBL/GenBank/DDBJ databases">
        <title>Mucilaginibacter sp. HME9299 genome sequencing and assembly.</title>
        <authorList>
            <person name="Kang H."/>
            <person name="Kim H."/>
            <person name="Joh K."/>
        </authorList>
    </citation>
    <scope>NUCLEOTIDE SEQUENCE [LARGE SCALE GENOMIC DNA]</scope>
    <source>
        <strain evidence="2 3">HME9299</strain>
    </source>
</reference>